<protein>
    <submittedName>
        <fullName evidence="2">Uncharacterized protein</fullName>
    </submittedName>
</protein>
<dbReference type="AlphaFoldDB" id="A0A1X6Y593"/>
<evidence type="ECO:0000313" key="2">
    <source>
        <dbReference type="EMBL" id="SLN11088.1"/>
    </source>
</evidence>
<gene>
    <name evidence="2" type="ORF">ROH8110_00061</name>
</gene>
<reference evidence="2 3" key="1">
    <citation type="submission" date="2017-03" db="EMBL/GenBank/DDBJ databases">
        <authorList>
            <person name="Afonso C.L."/>
            <person name="Miller P.J."/>
            <person name="Scott M.A."/>
            <person name="Spackman E."/>
            <person name="Goraichik I."/>
            <person name="Dimitrov K.M."/>
            <person name="Suarez D.L."/>
            <person name="Swayne D.E."/>
        </authorList>
    </citation>
    <scope>NUCLEOTIDE SEQUENCE [LARGE SCALE GENOMIC DNA]</scope>
    <source>
        <strain evidence="2 3">CECT 8110</strain>
    </source>
</reference>
<dbReference type="Proteomes" id="UP000193207">
    <property type="component" value="Unassembled WGS sequence"/>
</dbReference>
<evidence type="ECO:0000313" key="3">
    <source>
        <dbReference type="Proteomes" id="UP000193207"/>
    </source>
</evidence>
<accession>A0A1X6Y593</accession>
<organism evidence="2 3">
    <name type="scientific">Roseovarius halotolerans</name>
    <dbReference type="NCBI Taxonomy" id="505353"/>
    <lineage>
        <taxon>Bacteria</taxon>
        <taxon>Pseudomonadati</taxon>
        <taxon>Pseudomonadota</taxon>
        <taxon>Alphaproteobacteria</taxon>
        <taxon>Rhodobacterales</taxon>
        <taxon>Roseobacteraceae</taxon>
        <taxon>Roseovarius</taxon>
    </lineage>
</organism>
<keyword evidence="1" id="KW-0732">Signal</keyword>
<name>A0A1X6Y593_9RHOB</name>
<feature type="signal peptide" evidence="1">
    <location>
        <begin position="1"/>
        <end position="21"/>
    </location>
</feature>
<keyword evidence="3" id="KW-1185">Reference proteome</keyword>
<evidence type="ECO:0000256" key="1">
    <source>
        <dbReference type="SAM" id="SignalP"/>
    </source>
</evidence>
<proteinExistence type="predicted"/>
<sequence>MLKTFSLAVAMLAASFAAAPAQEIIHAIEQGIESRTWNVEGVMSEGEIVDILSSQGWSADEASASLSGADEFSLYTRNPAPGVTIYLAVPRDGGPPIEFAPPFINGEFSQSSMLAYYSAEDIQDKIVEAMQAAIDGLCTMRARPQTIRAKASALGVVEVEATWQAAEVCER</sequence>
<dbReference type="EMBL" id="FWFU01000001">
    <property type="protein sequence ID" value="SLN11088.1"/>
    <property type="molecule type" value="Genomic_DNA"/>
</dbReference>
<feature type="chain" id="PRO_5012078190" evidence="1">
    <location>
        <begin position="22"/>
        <end position="171"/>
    </location>
</feature>
<dbReference type="RefSeq" id="WP_085815811.1">
    <property type="nucleotide sequence ID" value="NZ_FWFU01000001.1"/>
</dbReference>